<evidence type="ECO:0000313" key="2">
    <source>
        <dbReference type="EMBL" id="VDN24397.1"/>
    </source>
</evidence>
<dbReference type="InterPro" id="IPR036525">
    <property type="entry name" value="Tubulin/FtsZ_GTPase_sf"/>
</dbReference>
<reference evidence="2 3" key="1">
    <citation type="submission" date="2018-11" db="EMBL/GenBank/DDBJ databases">
        <authorList>
            <consortium name="Pathogen Informatics"/>
        </authorList>
    </citation>
    <scope>NUCLEOTIDE SEQUENCE [LARGE SCALE GENOMIC DNA]</scope>
</reference>
<accession>A0A3P7MM81</accession>
<gene>
    <name evidence="2" type="ORF">DILT_LOCUS14424</name>
</gene>
<protein>
    <submittedName>
        <fullName evidence="2">Uncharacterized protein</fullName>
    </submittedName>
</protein>
<feature type="region of interest" description="Disordered" evidence="1">
    <location>
        <begin position="52"/>
        <end position="75"/>
    </location>
</feature>
<dbReference type="Proteomes" id="UP000281553">
    <property type="component" value="Unassembled WGS sequence"/>
</dbReference>
<dbReference type="Gene3D" id="3.40.50.1440">
    <property type="entry name" value="Tubulin/FtsZ, GTPase domain"/>
    <property type="match status" value="1"/>
</dbReference>
<name>A0A3P7MM81_DIBLA</name>
<organism evidence="2 3">
    <name type="scientific">Dibothriocephalus latus</name>
    <name type="common">Fish tapeworm</name>
    <name type="synonym">Diphyllobothrium latum</name>
    <dbReference type="NCBI Taxonomy" id="60516"/>
    <lineage>
        <taxon>Eukaryota</taxon>
        <taxon>Metazoa</taxon>
        <taxon>Spiralia</taxon>
        <taxon>Lophotrochozoa</taxon>
        <taxon>Platyhelminthes</taxon>
        <taxon>Cestoda</taxon>
        <taxon>Eucestoda</taxon>
        <taxon>Diphyllobothriidea</taxon>
        <taxon>Diphyllobothriidae</taxon>
        <taxon>Dibothriocephalus</taxon>
    </lineage>
</organism>
<dbReference type="AlphaFoldDB" id="A0A3P7MM81"/>
<dbReference type="SUPFAM" id="SSF52490">
    <property type="entry name" value="Tubulin nucleotide-binding domain-like"/>
    <property type="match status" value="1"/>
</dbReference>
<sequence length="86" mass="9498">MEHNVDHNGDLKVQVQSEQEIFELSTFFTETPANKAAPRTILIDSEPSVLGRTASWNKQPPKANMRVPGSSSEVEDAIAKTENLFA</sequence>
<evidence type="ECO:0000313" key="3">
    <source>
        <dbReference type="Proteomes" id="UP000281553"/>
    </source>
</evidence>
<dbReference type="OrthoDB" id="10564026at2759"/>
<keyword evidence="3" id="KW-1185">Reference proteome</keyword>
<dbReference type="EMBL" id="UYRU01074236">
    <property type="protein sequence ID" value="VDN24397.1"/>
    <property type="molecule type" value="Genomic_DNA"/>
</dbReference>
<proteinExistence type="predicted"/>
<evidence type="ECO:0000256" key="1">
    <source>
        <dbReference type="SAM" id="MobiDB-lite"/>
    </source>
</evidence>